<dbReference type="GO" id="GO:0004190">
    <property type="term" value="F:aspartic-type endopeptidase activity"/>
    <property type="evidence" value="ECO:0007669"/>
    <property type="project" value="UniProtKB-EC"/>
</dbReference>
<evidence type="ECO:0000256" key="10">
    <source>
        <dbReference type="RuleBase" id="RU000594"/>
    </source>
</evidence>
<organism evidence="12 13">
    <name type="scientific">Aquibaculum arenosum</name>
    <dbReference type="NCBI Taxonomy" id="3032591"/>
    <lineage>
        <taxon>Bacteria</taxon>
        <taxon>Pseudomonadati</taxon>
        <taxon>Pseudomonadota</taxon>
        <taxon>Alphaproteobacteria</taxon>
        <taxon>Rhodospirillales</taxon>
        <taxon>Rhodovibrionaceae</taxon>
        <taxon>Aquibaculum</taxon>
    </lineage>
</organism>
<comment type="caution">
    <text evidence="12">The sequence shown here is derived from an EMBL/GenBank/DDBJ whole genome shotgun (WGS) entry which is preliminary data.</text>
</comment>
<feature type="transmembrane region" description="Helical" evidence="9">
    <location>
        <begin position="124"/>
        <end position="148"/>
    </location>
</feature>
<dbReference type="InterPro" id="IPR001872">
    <property type="entry name" value="Peptidase_A8"/>
</dbReference>
<evidence type="ECO:0000256" key="8">
    <source>
        <dbReference type="ARBA" id="ARBA00023136"/>
    </source>
</evidence>
<dbReference type="PANTHER" id="PTHR33695">
    <property type="entry name" value="LIPOPROTEIN SIGNAL PEPTIDASE"/>
    <property type="match status" value="1"/>
</dbReference>
<keyword evidence="6 9" id="KW-0378">Hydrolase</keyword>
<dbReference type="Pfam" id="PF01252">
    <property type="entry name" value="Peptidase_A8"/>
    <property type="match status" value="1"/>
</dbReference>
<dbReference type="RefSeq" id="WP_275824140.1">
    <property type="nucleotide sequence ID" value="NZ_JARHUD010000012.1"/>
</dbReference>
<comment type="subcellular location">
    <subcellularLocation>
        <location evidence="9">Cell membrane</location>
        <topology evidence="9">Multi-pass membrane protein</topology>
    </subcellularLocation>
</comment>
<keyword evidence="4 9" id="KW-0812">Transmembrane</keyword>
<evidence type="ECO:0000256" key="5">
    <source>
        <dbReference type="ARBA" id="ARBA00022750"/>
    </source>
</evidence>
<feature type="active site" evidence="9">
    <location>
        <position position="114"/>
    </location>
</feature>
<evidence type="ECO:0000256" key="4">
    <source>
        <dbReference type="ARBA" id="ARBA00022692"/>
    </source>
</evidence>
<evidence type="ECO:0000313" key="13">
    <source>
        <dbReference type="Proteomes" id="UP001215503"/>
    </source>
</evidence>
<sequence>MRLTLLLAALVVLADQVSKWVVLLWVMSPPRIIEVTGFFNLVLVYNRGVSFGLMASDYAWKPYALAALSLVIVLALLWWLRGQAGRLPRLAGGLIVGGALGNMIDRFLHPGVVDFLDFHYAGWHWPAFNLADAAIVCGVGLLLFDGLFGGEGDGKHKRS</sequence>
<dbReference type="EMBL" id="JARHUD010000012">
    <property type="protein sequence ID" value="MDF2097356.1"/>
    <property type="molecule type" value="Genomic_DNA"/>
</dbReference>
<comment type="pathway">
    <text evidence="9">Protein modification; lipoprotein biosynthesis (signal peptide cleavage).</text>
</comment>
<comment type="catalytic activity">
    <reaction evidence="9 10">
        <text>Release of signal peptides from bacterial membrane prolipoproteins. Hydrolyzes -Xaa-Yaa-Zaa-|-(S,diacylglyceryl)Cys-, in which Xaa is hydrophobic (preferably Leu), and Yaa (Ala or Ser) and Zaa (Gly or Ala) have small, neutral side chains.</text>
        <dbReference type="EC" id="3.4.23.36"/>
    </reaction>
</comment>
<accession>A0ABT5YQV7</accession>
<evidence type="ECO:0000313" key="12">
    <source>
        <dbReference type="EMBL" id="MDF2097356.1"/>
    </source>
</evidence>
<gene>
    <name evidence="9 12" type="primary">lspA</name>
    <name evidence="12" type="ORF">P2G67_15370</name>
</gene>
<keyword evidence="2 9" id="KW-1003">Cell membrane</keyword>
<keyword evidence="7 9" id="KW-1133">Transmembrane helix</keyword>
<keyword evidence="5 9" id="KW-0064">Aspartyl protease</keyword>
<proteinExistence type="inferred from homology"/>
<feature type="transmembrane region" description="Helical" evidence="9">
    <location>
        <begin position="63"/>
        <end position="80"/>
    </location>
</feature>
<comment type="function">
    <text evidence="9 10">This protein specifically catalyzes the removal of signal peptides from prolipoproteins.</text>
</comment>
<dbReference type="PRINTS" id="PR00781">
    <property type="entry name" value="LIPOSIGPTASE"/>
</dbReference>
<keyword evidence="8 9" id="KW-0472">Membrane</keyword>
<evidence type="ECO:0000256" key="11">
    <source>
        <dbReference type="RuleBase" id="RU004181"/>
    </source>
</evidence>
<evidence type="ECO:0000256" key="9">
    <source>
        <dbReference type="HAMAP-Rule" id="MF_00161"/>
    </source>
</evidence>
<feature type="active site" evidence="9">
    <location>
        <position position="132"/>
    </location>
</feature>
<dbReference type="HAMAP" id="MF_00161">
    <property type="entry name" value="LspA"/>
    <property type="match status" value="1"/>
</dbReference>
<dbReference type="NCBIfam" id="TIGR00077">
    <property type="entry name" value="lspA"/>
    <property type="match status" value="1"/>
</dbReference>
<evidence type="ECO:0000256" key="6">
    <source>
        <dbReference type="ARBA" id="ARBA00022801"/>
    </source>
</evidence>
<evidence type="ECO:0000256" key="7">
    <source>
        <dbReference type="ARBA" id="ARBA00022989"/>
    </source>
</evidence>
<dbReference type="Proteomes" id="UP001215503">
    <property type="component" value="Unassembled WGS sequence"/>
</dbReference>
<evidence type="ECO:0000256" key="2">
    <source>
        <dbReference type="ARBA" id="ARBA00022475"/>
    </source>
</evidence>
<reference evidence="12 13" key="1">
    <citation type="submission" date="2023-03" db="EMBL/GenBank/DDBJ databases">
        <title>Fodinicurvata sp. CAU 1616 isolated from sea sendiment.</title>
        <authorList>
            <person name="Kim W."/>
        </authorList>
    </citation>
    <scope>NUCLEOTIDE SEQUENCE [LARGE SCALE GENOMIC DNA]</scope>
    <source>
        <strain evidence="12 13">CAU 1616</strain>
    </source>
</reference>
<dbReference type="PANTHER" id="PTHR33695:SF1">
    <property type="entry name" value="LIPOPROTEIN SIGNAL PEPTIDASE"/>
    <property type="match status" value="1"/>
</dbReference>
<comment type="similarity">
    <text evidence="1 9 11">Belongs to the peptidase A8 family.</text>
</comment>
<name>A0ABT5YQV7_9PROT</name>
<keyword evidence="13" id="KW-1185">Reference proteome</keyword>
<comment type="caution">
    <text evidence="9">Lacks conserved residue(s) required for the propagation of feature annotation.</text>
</comment>
<feature type="transmembrane region" description="Helical" evidence="9">
    <location>
        <begin position="87"/>
        <end position="104"/>
    </location>
</feature>
<evidence type="ECO:0000256" key="3">
    <source>
        <dbReference type="ARBA" id="ARBA00022670"/>
    </source>
</evidence>
<dbReference type="PROSITE" id="PS00855">
    <property type="entry name" value="SPASE_II"/>
    <property type="match status" value="1"/>
</dbReference>
<dbReference type="EC" id="3.4.23.36" evidence="9"/>
<keyword evidence="3 9" id="KW-0645">Protease</keyword>
<protein>
    <recommendedName>
        <fullName evidence="9">Lipoprotein signal peptidase</fullName>
        <ecNumber evidence="9">3.4.23.36</ecNumber>
    </recommendedName>
    <alternativeName>
        <fullName evidence="9">Prolipoprotein signal peptidase</fullName>
    </alternativeName>
    <alternativeName>
        <fullName evidence="9">Signal peptidase II</fullName>
        <shortName evidence="9">SPase II</shortName>
    </alternativeName>
</protein>
<evidence type="ECO:0000256" key="1">
    <source>
        <dbReference type="ARBA" id="ARBA00006139"/>
    </source>
</evidence>